<dbReference type="PANTHER" id="PTHR43777">
    <property type="entry name" value="MOLYBDENUM COFACTOR CYTIDYLYLTRANSFERASE"/>
    <property type="match status" value="1"/>
</dbReference>
<protein>
    <submittedName>
        <fullName evidence="2">Nucleotidyltransferase family protein</fullName>
    </submittedName>
</protein>
<organism evidence="2 3">
    <name type="scientific">Micromonospora cathayae</name>
    <dbReference type="NCBI Taxonomy" id="3028804"/>
    <lineage>
        <taxon>Bacteria</taxon>
        <taxon>Bacillati</taxon>
        <taxon>Actinomycetota</taxon>
        <taxon>Actinomycetes</taxon>
        <taxon>Micromonosporales</taxon>
        <taxon>Micromonosporaceae</taxon>
        <taxon>Micromonospora</taxon>
    </lineage>
</organism>
<dbReference type="PANTHER" id="PTHR43777:SF1">
    <property type="entry name" value="MOLYBDENUM COFACTOR CYTIDYLYLTRANSFERASE"/>
    <property type="match status" value="1"/>
</dbReference>
<dbReference type="Gene3D" id="3.90.550.10">
    <property type="entry name" value="Spore Coat Polysaccharide Biosynthesis Protein SpsA, Chain A"/>
    <property type="match status" value="1"/>
</dbReference>
<dbReference type="InterPro" id="IPR025877">
    <property type="entry name" value="MobA-like_NTP_Trfase"/>
</dbReference>
<feature type="domain" description="MobA-like NTP transferase" evidence="1">
    <location>
        <begin position="12"/>
        <end position="168"/>
    </location>
</feature>
<dbReference type="CDD" id="cd04182">
    <property type="entry name" value="GT_2_like_f"/>
    <property type="match status" value="1"/>
</dbReference>
<accession>A0ABY7ZWY0</accession>
<dbReference type="InterPro" id="IPR029044">
    <property type="entry name" value="Nucleotide-diphossugar_trans"/>
</dbReference>
<dbReference type="Pfam" id="PF12804">
    <property type="entry name" value="NTP_transf_3"/>
    <property type="match status" value="1"/>
</dbReference>
<gene>
    <name evidence="2" type="ORF">PVK37_09435</name>
</gene>
<dbReference type="Proteomes" id="UP001219605">
    <property type="component" value="Chromosome"/>
</dbReference>
<evidence type="ECO:0000313" key="2">
    <source>
        <dbReference type="EMBL" id="WDZ86592.1"/>
    </source>
</evidence>
<dbReference type="EMBL" id="CP118615">
    <property type="protein sequence ID" value="WDZ86592.1"/>
    <property type="molecule type" value="Genomic_DNA"/>
</dbReference>
<evidence type="ECO:0000259" key="1">
    <source>
        <dbReference type="Pfam" id="PF12804"/>
    </source>
</evidence>
<reference evidence="2 3" key="1">
    <citation type="submission" date="2023-02" db="EMBL/GenBank/DDBJ databases">
        <authorList>
            <person name="Mo P."/>
        </authorList>
    </citation>
    <scope>NUCLEOTIDE SEQUENCE [LARGE SCALE GENOMIC DNA]</scope>
    <source>
        <strain evidence="2 3">HUAS 3</strain>
    </source>
</reference>
<proteinExistence type="predicted"/>
<evidence type="ECO:0000313" key="3">
    <source>
        <dbReference type="Proteomes" id="UP001219605"/>
    </source>
</evidence>
<sequence>MTPDHRAHRVAGLILAAGSGRRYGGPKAPVFLGRALRVLRDGGCDPVVVVLGAGARRTRAAVDLTDVHVVDNPHWAEGMASSLRLGIGTAAGLPGISALCVHLVDMPGVSATAVARLLAHAHPGCLARACYDGEPGHPVLFGRDHWAEAAAAARGDRGARAYLRRHAAQVTLVECGDVAAGYDIDVRGPVPGSSRTSSR</sequence>
<name>A0ABY7ZWY0_9ACTN</name>
<dbReference type="RefSeq" id="WP_275033427.1">
    <property type="nucleotide sequence ID" value="NZ_CP118615.1"/>
</dbReference>
<keyword evidence="3" id="KW-1185">Reference proteome</keyword>
<dbReference type="SUPFAM" id="SSF53448">
    <property type="entry name" value="Nucleotide-diphospho-sugar transferases"/>
    <property type="match status" value="1"/>
</dbReference>